<dbReference type="Proteomes" id="UP000033956">
    <property type="component" value="Unassembled WGS sequence"/>
</dbReference>
<dbReference type="AlphaFoldDB" id="A0A0M2HAP1"/>
<evidence type="ECO:0000313" key="1">
    <source>
        <dbReference type="EMBL" id="KJL43523.1"/>
    </source>
</evidence>
<dbReference type="EMBL" id="JYIZ01000037">
    <property type="protein sequence ID" value="KJL43523.1"/>
    <property type="molecule type" value="Genomic_DNA"/>
</dbReference>
<proteinExistence type="predicted"/>
<evidence type="ECO:0000313" key="2">
    <source>
        <dbReference type="Proteomes" id="UP000033956"/>
    </source>
</evidence>
<comment type="caution">
    <text evidence="1">The sequence shown here is derived from an EMBL/GenBank/DDBJ whole genome shotgun (WGS) entry which is preliminary data.</text>
</comment>
<dbReference type="RefSeq" id="WP_045274801.1">
    <property type="nucleotide sequence ID" value="NZ_BAAAUP010000006.1"/>
</dbReference>
<gene>
    <name evidence="1" type="ORF">RS81_00831</name>
</gene>
<name>A0A0M2HAP1_9MICO</name>
<keyword evidence="2" id="KW-1185">Reference proteome</keyword>
<evidence type="ECO:0008006" key="3">
    <source>
        <dbReference type="Google" id="ProtNLM"/>
    </source>
</evidence>
<reference evidence="1 2" key="1">
    <citation type="submission" date="2015-02" db="EMBL/GenBank/DDBJ databases">
        <title>Draft genome sequences of ten Microbacterium spp. with emphasis on heavy metal contaminated environments.</title>
        <authorList>
            <person name="Corretto E."/>
        </authorList>
    </citation>
    <scope>NUCLEOTIDE SEQUENCE [LARGE SCALE GENOMIC DNA]</scope>
    <source>
        <strain evidence="1 2">DSM 12510</strain>
    </source>
</reference>
<dbReference type="PATRIC" id="fig|92835.4.peg.849"/>
<dbReference type="OrthoDB" id="8899077at2"/>
<dbReference type="Pfam" id="PF10094">
    <property type="entry name" value="DUF2332"/>
    <property type="match status" value="1"/>
</dbReference>
<sequence length="343" mass="36718">MSASAVESVATVYADFGRRWAHGTSPLYEYWAIGIATDPDMTRRIAALEPRMRQPNIVFAAARWEGCPLAPWPQARSWFAANWHRVVATAAVRSTQTNEPNRCATLLPPLSRITGPVALLEVGTAAGLCLFPDRYSVDYATPSGPRRVDPVDGESAVTLACRLDADASLPARMPDVVWRRGIDLSPVDAGDLDAVDWLANLVWPGPDHDARVARLRAAAAVVAQERPEIIAGDLLETVTDAAAAAPADATLVVFHSAVLLYLDAAGRERFAGIMAGLGAAIGRRVVWISNETAGTLARVDAQLPPGLDAHHRFVQTVDGAPVALAGQHGAVYETRPLALRHRV</sequence>
<protein>
    <recommendedName>
        <fullName evidence="3">DUF2332 domain-containing protein</fullName>
    </recommendedName>
</protein>
<dbReference type="InterPro" id="IPR011200">
    <property type="entry name" value="UCP012608"/>
</dbReference>
<organism evidence="1 2">
    <name type="scientific">Microbacterium terrae</name>
    <dbReference type="NCBI Taxonomy" id="69369"/>
    <lineage>
        <taxon>Bacteria</taxon>
        <taxon>Bacillati</taxon>
        <taxon>Actinomycetota</taxon>
        <taxon>Actinomycetes</taxon>
        <taxon>Micrococcales</taxon>
        <taxon>Microbacteriaceae</taxon>
        <taxon>Microbacterium</taxon>
    </lineage>
</organism>
<dbReference type="STRING" id="92835.RS81_00831"/>
<accession>A0A0M2HAP1</accession>